<accession>A0ACB8TUH9</accession>
<sequence length="169" mass="19025">MFGTIKGIEARWGSLTLTCKSSRKETCASGARVLLLMLVVPQTCCETLYRTAGSQRYRIPRLCRTQGARERDETPHGSYLDEACRKLRHNSFTVNKRILSKGRSLMKATLQHIRHVSHQFYGVFSHILHLSRSCYASFIQHLSGAEHVLPPCYLETLMTSIAVGDLLGS</sequence>
<gene>
    <name evidence="1" type="ORF">BDY19DRAFT_439067</name>
</gene>
<keyword evidence="2" id="KW-1185">Reference proteome</keyword>
<dbReference type="EMBL" id="MU274930">
    <property type="protein sequence ID" value="KAI0085529.1"/>
    <property type="molecule type" value="Genomic_DNA"/>
</dbReference>
<comment type="caution">
    <text evidence="1">The sequence shown here is derived from an EMBL/GenBank/DDBJ whole genome shotgun (WGS) entry which is preliminary data.</text>
</comment>
<evidence type="ECO:0000313" key="1">
    <source>
        <dbReference type="EMBL" id="KAI0085529.1"/>
    </source>
</evidence>
<name>A0ACB8TUH9_9APHY</name>
<organism evidence="1 2">
    <name type="scientific">Irpex rosettiformis</name>
    <dbReference type="NCBI Taxonomy" id="378272"/>
    <lineage>
        <taxon>Eukaryota</taxon>
        <taxon>Fungi</taxon>
        <taxon>Dikarya</taxon>
        <taxon>Basidiomycota</taxon>
        <taxon>Agaricomycotina</taxon>
        <taxon>Agaricomycetes</taxon>
        <taxon>Polyporales</taxon>
        <taxon>Irpicaceae</taxon>
        <taxon>Irpex</taxon>
    </lineage>
</organism>
<protein>
    <submittedName>
        <fullName evidence="1">Uncharacterized protein</fullName>
    </submittedName>
</protein>
<dbReference type="Proteomes" id="UP001055072">
    <property type="component" value="Unassembled WGS sequence"/>
</dbReference>
<evidence type="ECO:0000313" key="2">
    <source>
        <dbReference type="Proteomes" id="UP001055072"/>
    </source>
</evidence>
<proteinExistence type="predicted"/>
<reference evidence="1" key="1">
    <citation type="journal article" date="2021" name="Environ. Microbiol.">
        <title>Gene family expansions and transcriptome signatures uncover fungal adaptations to wood decay.</title>
        <authorList>
            <person name="Hage H."/>
            <person name="Miyauchi S."/>
            <person name="Viragh M."/>
            <person name="Drula E."/>
            <person name="Min B."/>
            <person name="Chaduli D."/>
            <person name="Navarro D."/>
            <person name="Favel A."/>
            <person name="Norest M."/>
            <person name="Lesage-Meessen L."/>
            <person name="Balint B."/>
            <person name="Merenyi Z."/>
            <person name="de Eugenio L."/>
            <person name="Morin E."/>
            <person name="Martinez A.T."/>
            <person name="Baldrian P."/>
            <person name="Stursova M."/>
            <person name="Martinez M.J."/>
            <person name="Novotny C."/>
            <person name="Magnuson J.K."/>
            <person name="Spatafora J.W."/>
            <person name="Maurice S."/>
            <person name="Pangilinan J."/>
            <person name="Andreopoulos W."/>
            <person name="LaButti K."/>
            <person name="Hundley H."/>
            <person name="Na H."/>
            <person name="Kuo A."/>
            <person name="Barry K."/>
            <person name="Lipzen A."/>
            <person name="Henrissat B."/>
            <person name="Riley R."/>
            <person name="Ahrendt S."/>
            <person name="Nagy L.G."/>
            <person name="Grigoriev I.V."/>
            <person name="Martin F."/>
            <person name="Rosso M.N."/>
        </authorList>
    </citation>
    <scope>NUCLEOTIDE SEQUENCE</scope>
    <source>
        <strain evidence="1">CBS 384.51</strain>
    </source>
</reference>